<dbReference type="Pfam" id="PF00266">
    <property type="entry name" value="Aminotran_5"/>
    <property type="match status" value="1"/>
</dbReference>
<accession>A0A0E9N9I0</accession>
<dbReference type="EMBL" id="BACD03000004">
    <property type="protein sequence ID" value="GAO46547.1"/>
    <property type="molecule type" value="Genomic_DNA"/>
</dbReference>
<dbReference type="Proteomes" id="UP000033140">
    <property type="component" value="Unassembled WGS sequence"/>
</dbReference>
<dbReference type="Gene3D" id="3.40.640.10">
    <property type="entry name" value="Type I PLP-dependent aspartate aminotransferase-like (Major domain)"/>
    <property type="match status" value="1"/>
</dbReference>
<keyword evidence="4" id="KW-1185">Reference proteome</keyword>
<dbReference type="InterPro" id="IPR015421">
    <property type="entry name" value="PyrdxlP-dep_Trfase_major"/>
</dbReference>
<protein>
    <recommendedName>
        <fullName evidence="2">Aminotransferase class V domain-containing protein</fullName>
    </recommendedName>
</protein>
<dbReference type="OMA" id="TGNCHKW"/>
<feature type="domain" description="Aminotransferase class V" evidence="2">
    <location>
        <begin position="58"/>
        <end position="346"/>
    </location>
</feature>
<reference evidence="3 4" key="3">
    <citation type="journal article" date="2015" name="Genome Announc.">
        <title>Draft Genome Sequence of the Archiascomycetous Yeast Saitoella complicata.</title>
        <authorList>
            <person name="Yamauchi K."/>
            <person name="Kondo S."/>
            <person name="Hamamoto M."/>
            <person name="Takahashi Y."/>
            <person name="Ogura Y."/>
            <person name="Hayashi T."/>
            <person name="Nishida H."/>
        </authorList>
    </citation>
    <scope>NUCLEOTIDE SEQUENCE [LARGE SCALE GENOMIC DNA]</scope>
    <source>
        <strain evidence="3 4">NRRL Y-17804</strain>
    </source>
</reference>
<dbReference type="AlphaFoldDB" id="A0A0E9N9I0"/>
<keyword evidence="1" id="KW-0663">Pyridoxal phosphate</keyword>
<dbReference type="PANTHER" id="PTHR43092:SF2">
    <property type="entry name" value="HERCYNYLCYSTEINE SULFOXIDE LYASE"/>
    <property type="match status" value="1"/>
</dbReference>
<reference evidence="3 4" key="2">
    <citation type="journal article" date="2014" name="J. Gen. Appl. Microbiol.">
        <title>The early diverging ascomycetous budding yeast Saitoella complicata has three histone deacetylases belonging to the Clr6, Hos2, and Rpd3 lineages.</title>
        <authorList>
            <person name="Nishida H."/>
            <person name="Matsumoto T."/>
            <person name="Kondo S."/>
            <person name="Hamamoto M."/>
            <person name="Yoshikawa H."/>
        </authorList>
    </citation>
    <scope>NUCLEOTIDE SEQUENCE [LARGE SCALE GENOMIC DNA]</scope>
    <source>
        <strain evidence="3 4">NRRL Y-17804</strain>
    </source>
</reference>
<gene>
    <name evidence="3" type="ORF">G7K_0777-t1</name>
</gene>
<dbReference type="Gene3D" id="3.90.1150.10">
    <property type="entry name" value="Aspartate Aminotransferase, domain 1"/>
    <property type="match status" value="1"/>
</dbReference>
<reference evidence="3 4" key="1">
    <citation type="journal article" date="2011" name="J. Gen. Appl. Microbiol.">
        <title>Draft genome sequencing of the enigmatic yeast Saitoella complicata.</title>
        <authorList>
            <person name="Nishida H."/>
            <person name="Hamamoto M."/>
            <person name="Sugiyama J."/>
        </authorList>
    </citation>
    <scope>NUCLEOTIDE SEQUENCE [LARGE SCALE GENOMIC DNA]</scope>
    <source>
        <strain evidence="3 4">NRRL Y-17804</strain>
    </source>
</reference>
<comment type="caution">
    <text evidence="3">The sequence shown here is derived from an EMBL/GenBank/DDBJ whole genome shotgun (WGS) entry which is preliminary data.</text>
</comment>
<evidence type="ECO:0000313" key="4">
    <source>
        <dbReference type="Proteomes" id="UP000033140"/>
    </source>
</evidence>
<name>A0A0E9N9I0_SAICN</name>
<dbReference type="InterPro" id="IPR015424">
    <property type="entry name" value="PyrdxlP-dep_Trfase"/>
</dbReference>
<dbReference type="SUPFAM" id="SSF53383">
    <property type="entry name" value="PLP-dependent transferases"/>
    <property type="match status" value="1"/>
</dbReference>
<proteinExistence type="predicted"/>
<dbReference type="InterPro" id="IPR000192">
    <property type="entry name" value="Aminotrans_V_dom"/>
</dbReference>
<evidence type="ECO:0000313" key="3">
    <source>
        <dbReference type="EMBL" id="GAO46547.1"/>
    </source>
</evidence>
<sequence>MAGQLQFGRSLRSEFYFDDDYISLNHGSYGTYPRSVGDEYKKIQSEAESRPDLFFRRRYPKELVQSRQALSTLLNCPVDELVLVPNATSGVNAVLRSLHWERGDKVLYMSTIYGACERALVYIADTRGVELVRLDVTYPLPDNTVMDIVKESLDLHKGTIKLALIDAVSSMPAVRVPWERLCVLFREYGVLSLVDGAHAIGQIRVDLEAANPDFFVTNAHKWLYCPRGLAAFHVPKRHQHLIHPVQISHGYVSPSTSSLYTPIASGNPSTFLNEFEWPGTQDFAGYLTIPAAIERRKKLGGEEKIMDYCNTLAKEGGRRVAEMWGTETMECDAADLATAMINVRLPLSDDIGINSTEAERVVQGIYDAMLERNCFAPVFKHGGRWWIRFSAQVYNDATDFMYVAGVMGELCEIARKGQLAGPREEEVETAMKTDTDDDNKLLHSKSYKISRVYPALPHRLFVCLTTPHNYTRQHQNNSPSTFSNTVRSYLFIGTPGGTVLPDSLGQVHCLSAGTWDITTQHHISTHPRHELELEEDGKRTHLAQREHRIQTRTGRSTWGIGQGST</sequence>
<dbReference type="STRING" id="698492.A0A0E9N9I0"/>
<evidence type="ECO:0000259" key="2">
    <source>
        <dbReference type="Pfam" id="PF00266"/>
    </source>
</evidence>
<organism evidence="3 4">
    <name type="scientific">Saitoella complicata (strain BCRC 22490 / CBS 7301 / JCM 7358 / NBRC 10748 / NRRL Y-17804)</name>
    <dbReference type="NCBI Taxonomy" id="698492"/>
    <lineage>
        <taxon>Eukaryota</taxon>
        <taxon>Fungi</taxon>
        <taxon>Dikarya</taxon>
        <taxon>Ascomycota</taxon>
        <taxon>Taphrinomycotina</taxon>
        <taxon>Taphrinomycotina incertae sedis</taxon>
        <taxon>Saitoella</taxon>
    </lineage>
</organism>
<dbReference type="PANTHER" id="PTHR43092">
    <property type="entry name" value="L-CYSTEINE DESULFHYDRASE"/>
    <property type="match status" value="1"/>
</dbReference>
<dbReference type="InterPro" id="IPR015422">
    <property type="entry name" value="PyrdxlP-dep_Trfase_small"/>
</dbReference>
<evidence type="ECO:0000256" key="1">
    <source>
        <dbReference type="ARBA" id="ARBA00022898"/>
    </source>
</evidence>